<keyword evidence="3" id="KW-1185">Reference proteome</keyword>
<dbReference type="EMBL" id="VHSH01000014">
    <property type="protein sequence ID" value="TQV71269.1"/>
    <property type="molecule type" value="Genomic_DNA"/>
</dbReference>
<proteinExistence type="predicted"/>
<dbReference type="GO" id="GO:0050920">
    <property type="term" value="P:regulation of chemotaxis"/>
    <property type="evidence" value="ECO:0007669"/>
    <property type="project" value="InterPro"/>
</dbReference>
<protein>
    <submittedName>
        <fullName evidence="2">Protein phosphatase CheZ</fullName>
    </submittedName>
</protein>
<comment type="caution">
    <text evidence="2">The sequence shown here is derived from an EMBL/GenBank/DDBJ whole genome shotgun (WGS) entry which is preliminary data.</text>
</comment>
<dbReference type="RefSeq" id="WP_142899562.1">
    <property type="nucleotide sequence ID" value="NZ_ML660065.1"/>
</dbReference>
<dbReference type="GO" id="GO:0003824">
    <property type="term" value="F:catalytic activity"/>
    <property type="evidence" value="ECO:0007669"/>
    <property type="project" value="InterPro"/>
</dbReference>
<organism evidence="2 3">
    <name type="scientific">Denitrobaculum tricleocarpae</name>
    <dbReference type="NCBI Taxonomy" id="2591009"/>
    <lineage>
        <taxon>Bacteria</taxon>
        <taxon>Pseudomonadati</taxon>
        <taxon>Pseudomonadota</taxon>
        <taxon>Alphaproteobacteria</taxon>
        <taxon>Rhodospirillales</taxon>
        <taxon>Rhodospirillaceae</taxon>
        <taxon>Denitrobaculum</taxon>
    </lineage>
</organism>
<dbReference type="GO" id="GO:0009288">
    <property type="term" value="C:bacterial-type flagellum"/>
    <property type="evidence" value="ECO:0007669"/>
    <property type="project" value="InterPro"/>
</dbReference>
<name>A0A545T238_9PROT</name>
<feature type="region of interest" description="Disordered" evidence="1">
    <location>
        <begin position="159"/>
        <end position="201"/>
    </location>
</feature>
<dbReference type="Proteomes" id="UP000315252">
    <property type="component" value="Unassembled WGS sequence"/>
</dbReference>
<dbReference type="SUPFAM" id="SSF75708">
    <property type="entry name" value="Chemotaxis phosphatase CheZ"/>
    <property type="match status" value="1"/>
</dbReference>
<dbReference type="AlphaFoldDB" id="A0A545T238"/>
<dbReference type="Pfam" id="PF04344">
    <property type="entry name" value="CheZ"/>
    <property type="match status" value="1"/>
</dbReference>
<evidence type="ECO:0000313" key="3">
    <source>
        <dbReference type="Proteomes" id="UP000315252"/>
    </source>
</evidence>
<evidence type="ECO:0000256" key="1">
    <source>
        <dbReference type="SAM" id="MobiDB-lite"/>
    </source>
</evidence>
<sequence>MSMPAGKETAVDNATAVDMEAAEGDLSAVNMRLFAEVESVAEFITNAKAEIASLRADEITSEHLPTATDELAAIVGATEAATNTILGSMEELEALAETVDQEVSDKINNSVTQVYEACSFQDITGQRIGTVVNALQHVENKVTALLAAFGEEFKAAGVERPATPKRADGKAERPDEDLCNGPQLPGNEISQDDIDALMGFD</sequence>
<dbReference type="OrthoDB" id="7269965at2"/>
<gene>
    <name evidence="2" type="ORF">FKG95_26915</name>
</gene>
<reference evidence="2 3" key="1">
    <citation type="submission" date="2019-06" db="EMBL/GenBank/DDBJ databases">
        <title>Whole genome sequence for Rhodospirillaceae sp. R148.</title>
        <authorList>
            <person name="Wang G."/>
        </authorList>
    </citation>
    <scope>NUCLEOTIDE SEQUENCE [LARGE SCALE GENOMIC DNA]</scope>
    <source>
        <strain evidence="2 3">R148</strain>
    </source>
</reference>
<evidence type="ECO:0000313" key="2">
    <source>
        <dbReference type="EMBL" id="TQV71269.1"/>
    </source>
</evidence>
<accession>A0A545T238</accession>
<dbReference type="InterPro" id="IPR007439">
    <property type="entry name" value="Chemotax_Pase_CheZ"/>
</dbReference>
<dbReference type="Gene3D" id="1.10.287.500">
    <property type="entry name" value="Helix hairpin bin"/>
    <property type="match status" value="2"/>
</dbReference>